<keyword evidence="2" id="KW-1185">Reference proteome</keyword>
<sequence length="73" mass="8000">MLSNLGPNISVLRELGVRNTCIVSLLMGPRASVLFFESEKFKENVEKVVGMGFDLLMSSFTGSLAVISTIEYI</sequence>
<protein>
    <submittedName>
        <fullName evidence="1">Uncharacterized protein</fullName>
    </submittedName>
</protein>
<organism evidence="1 2">
    <name type="scientific">Morus notabilis</name>
    <dbReference type="NCBI Taxonomy" id="981085"/>
    <lineage>
        <taxon>Eukaryota</taxon>
        <taxon>Viridiplantae</taxon>
        <taxon>Streptophyta</taxon>
        <taxon>Embryophyta</taxon>
        <taxon>Tracheophyta</taxon>
        <taxon>Spermatophyta</taxon>
        <taxon>Magnoliopsida</taxon>
        <taxon>eudicotyledons</taxon>
        <taxon>Gunneridae</taxon>
        <taxon>Pentapetalae</taxon>
        <taxon>rosids</taxon>
        <taxon>fabids</taxon>
        <taxon>Rosales</taxon>
        <taxon>Moraceae</taxon>
        <taxon>Moreae</taxon>
        <taxon>Morus</taxon>
    </lineage>
</organism>
<evidence type="ECO:0000313" key="1">
    <source>
        <dbReference type="EMBL" id="EXC34720.1"/>
    </source>
</evidence>
<name>W9SLZ0_9ROSA</name>
<proteinExistence type="predicted"/>
<dbReference type="EMBL" id="KE346351">
    <property type="protein sequence ID" value="EXC34720.1"/>
    <property type="molecule type" value="Genomic_DNA"/>
</dbReference>
<accession>W9SLZ0</accession>
<evidence type="ECO:0000313" key="2">
    <source>
        <dbReference type="Proteomes" id="UP000030645"/>
    </source>
</evidence>
<dbReference type="Proteomes" id="UP000030645">
    <property type="component" value="Unassembled WGS sequence"/>
</dbReference>
<reference evidence="1" key="1">
    <citation type="submission" date="2013-06" db="EMBL/GenBank/DDBJ databases">
        <title>Draft Genome Sequence of a Mulberry Tree, Morus notabilis C.K. Schn.</title>
        <authorList>
            <person name="He N."/>
            <person name="Zhao S."/>
        </authorList>
    </citation>
    <scope>NUCLEOTIDE SEQUENCE</scope>
</reference>
<gene>
    <name evidence="1" type="ORF">L484_020493</name>
</gene>
<dbReference type="AlphaFoldDB" id="W9SLZ0"/>